<name>A0A168MHY3_MUCCL</name>
<keyword evidence="5" id="KW-1185">Reference proteome</keyword>
<dbReference type="PANTHER" id="PTHR14187">
    <property type="entry name" value="ALPHA KINASE/ELONGATION FACTOR 2 KINASE"/>
    <property type="match status" value="1"/>
</dbReference>
<dbReference type="Pfam" id="PF00012">
    <property type="entry name" value="HSP70"/>
    <property type="match status" value="1"/>
</dbReference>
<dbReference type="Proteomes" id="UP000077051">
    <property type="component" value="Unassembled WGS sequence"/>
</dbReference>
<dbReference type="InterPro" id="IPR043129">
    <property type="entry name" value="ATPase_NBD"/>
</dbReference>
<evidence type="ECO:0000256" key="2">
    <source>
        <dbReference type="ARBA" id="ARBA00022840"/>
    </source>
</evidence>
<dbReference type="VEuPathDB" id="FungiDB:MUCCIDRAFT_80055"/>
<protein>
    <submittedName>
        <fullName evidence="4">Uncharacterized protein</fullName>
    </submittedName>
</protein>
<dbReference type="PANTHER" id="PTHR14187:SF5">
    <property type="entry name" value="HEAT SHOCK 70 KDA PROTEIN 12A"/>
    <property type="match status" value="1"/>
</dbReference>
<feature type="region of interest" description="Disordered" evidence="3">
    <location>
        <begin position="984"/>
        <end position="1047"/>
    </location>
</feature>
<dbReference type="OrthoDB" id="2963168at2759"/>
<keyword evidence="1" id="KW-0547">Nucleotide-binding</keyword>
<dbReference type="Gene3D" id="3.30.420.40">
    <property type="match status" value="3"/>
</dbReference>
<accession>A0A168MHY3</accession>
<dbReference type="STRING" id="747725.A0A168MHY3"/>
<dbReference type="EMBL" id="AMYB01000003">
    <property type="protein sequence ID" value="OAD04961.1"/>
    <property type="molecule type" value="Genomic_DNA"/>
</dbReference>
<comment type="caution">
    <text evidence="4">The sequence shown here is derived from an EMBL/GenBank/DDBJ whole genome shotgun (WGS) entry which is preliminary data.</text>
</comment>
<evidence type="ECO:0000313" key="4">
    <source>
        <dbReference type="EMBL" id="OAD04961.1"/>
    </source>
</evidence>
<dbReference type="AlphaFoldDB" id="A0A168MHY3"/>
<dbReference type="CDD" id="cd10170">
    <property type="entry name" value="ASKHA_NBD_HSP70"/>
    <property type="match status" value="1"/>
</dbReference>
<evidence type="ECO:0000313" key="5">
    <source>
        <dbReference type="Proteomes" id="UP000077051"/>
    </source>
</evidence>
<sequence length="1047" mass="119753">MDSALKDEYEFIVSIDFGTTYSSCCYASVRDPETVYSIKNWPRASVSDEKIPSVIAYSGASNMHDSDTSFVPSVIAYSRANSISSMPAYTLTKQQSSIDVESQIIGFGNVPETSTSIRIKHLPFILHIKDLEPDESNRNPAADYLRLFHQHVVRKITEQHGEKNIDRIRYCFTLQHPEQPRYKANLIKAIRLASIYTDQDIDDKVLFIDTYTAMAKHFLKKHRLRLDTQFIICDADSKYLKLKIMHVVSTGRDVDIKQLEDDFTSEALCSDRLNELFEDYVLDIIKKHPTYTEEREAFMKTTALKYFKENLKFSLDLEADRKVNILLAPSTLKKPAPYLALDMKDLKSKVYDPIVDGICKHVAQEQSTHSTTYVFLCGTLSTLDYMKQRLDSITNNVIVVSNDDLSAAHGAVYYGLNEKLGIPRSAPICIETETSRLTEDSPMHSKEEDDYTHIIGIDFGTSFSKWYYSKYGSNEQVEFDKSTMQLPTLSLYDESLRQQKYWGKEAFDDYYKSGESGKLMSRFKLYLDVVDKNDETEQPIVNAISNYLRALHGRIKETMESLFPNTPKKYRYCFTVPTIWSDKMKRVMRDTVTCAGIVSKEDPLSRLLLVNEPEAAAIFYANDAKTNFFNNYFDINPQKTAVRTLICDAGGGTVDMATYEFSRKDQSSKFYIEEITAGTGSLCGSSFLDDAFRKYIKKECYDKDYNVSNYEQEQMVLHFILKIKENYTYKSQQDTFIDVPNENGAKIVITGHDMSTKIFDPIVDQILSLIENQYEAMQKAEKKLDMIILTGGLGQSEYLLNKIQDKFYGKNIHVHAPVQYDQSVVRGAVELAKDTSYITKRIVRKSYGIQVMTPLVDAFDYMDPSSELRFAKYKLDILFRANHFMKSHEYIEKKYYVTYPHNTCITLLSTGDADTRIDSALDPRLDQALKRNFDMPNLPSLQAGDAVPIIVRLYLGQTEVKLQIILDEKITDRIPLRSIIKTLGKQEPSQHQEQSSPPTQQKPPDPKPSVSLSSKLIPQKSFHKALEKVNGSKSETALEVIERSEIN</sequence>
<keyword evidence="2" id="KW-0067">ATP-binding</keyword>
<evidence type="ECO:0000256" key="1">
    <source>
        <dbReference type="ARBA" id="ARBA00022741"/>
    </source>
</evidence>
<dbReference type="InterPro" id="IPR013126">
    <property type="entry name" value="Hsp_70_fam"/>
</dbReference>
<dbReference type="GO" id="GO:0140662">
    <property type="term" value="F:ATP-dependent protein folding chaperone"/>
    <property type="evidence" value="ECO:0007669"/>
    <property type="project" value="InterPro"/>
</dbReference>
<dbReference type="SUPFAM" id="SSF53067">
    <property type="entry name" value="Actin-like ATPase domain"/>
    <property type="match status" value="2"/>
</dbReference>
<feature type="compositionally biased region" description="Low complexity" evidence="3">
    <location>
        <begin position="986"/>
        <end position="999"/>
    </location>
</feature>
<proteinExistence type="predicted"/>
<evidence type="ECO:0000256" key="3">
    <source>
        <dbReference type="SAM" id="MobiDB-lite"/>
    </source>
</evidence>
<reference evidence="4 5" key="1">
    <citation type="submission" date="2015-06" db="EMBL/GenBank/DDBJ databases">
        <title>Expansion of signal transduction pathways in fungi by whole-genome duplication.</title>
        <authorList>
            <consortium name="DOE Joint Genome Institute"/>
            <person name="Corrochano L.M."/>
            <person name="Kuo A."/>
            <person name="Marcet-Houben M."/>
            <person name="Polaino S."/>
            <person name="Salamov A."/>
            <person name="Villalobos J.M."/>
            <person name="Alvarez M.I."/>
            <person name="Avalos J."/>
            <person name="Benito E.P."/>
            <person name="Benoit I."/>
            <person name="Burger G."/>
            <person name="Camino L.P."/>
            <person name="Canovas D."/>
            <person name="Cerda-Olmedo E."/>
            <person name="Cheng J.-F."/>
            <person name="Dominguez A."/>
            <person name="Elias M."/>
            <person name="Eslava A.P."/>
            <person name="Glaser F."/>
            <person name="Grimwood J."/>
            <person name="Gutierrez G."/>
            <person name="Heitman J."/>
            <person name="Henrissat B."/>
            <person name="Iturriaga E.A."/>
            <person name="Lang B.F."/>
            <person name="Lavin J.L."/>
            <person name="Lee S."/>
            <person name="Li W."/>
            <person name="Lindquist E."/>
            <person name="Lopez-Garcia S."/>
            <person name="Luque E.M."/>
            <person name="Marcos A.T."/>
            <person name="Martin J."/>
            <person name="Mccluskey K."/>
            <person name="Medina H.R."/>
            <person name="Miralles-Duran A."/>
            <person name="Miyazaki A."/>
            <person name="Munoz-Torres E."/>
            <person name="Oguiza J.A."/>
            <person name="Ohm R."/>
            <person name="Olmedo M."/>
            <person name="Orejas M."/>
            <person name="Ortiz-Castellanos L."/>
            <person name="Pisabarro A.G."/>
            <person name="Rodriguez-Romero J."/>
            <person name="Ruiz-Herrera J."/>
            <person name="Ruiz-Vazquez R."/>
            <person name="Sanz C."/>
            <person name="Schackwitz W."/>
            <person name="Schmutz J."/>
            <person name="Shahriari M."/>
            <person name="Shelest E."/>
            <person name="Silva-Franco F."/>
            <person name="Soanes D."/>
            <person name="Syed K."/>
            <person name="Tagua V.G."/>
            <person name="Talbot N.J."/>
            <person name="Thon M."/>
            <person name="De Vries R.P."/>
            <person name="Wiebenga A."/>
            <person name="Yadav J.S."/>
            <person name="Braun E.L."/>
            <person name="Baker S."/>
            <person name="Garre V."/>
            <person name="Horwitz B."/>
            <person name="Torres-Martinez S."/>
            <person name="Idnurm A."/>
            <person name="Herrera-Estrella A."/>
            <person name="Gabaldon T."/>
            <person name="Grigoriev I.V."/>
        </authorList>
    </citation>
    <scope>NUCLEOTIDE SEQUENCE [LARGE SCALE GENOMIC DNA]</scope>
    <source>
        <strain evidence="4 5">CBS 277.49</strain>
    </source>
</reference>
<dbReference type="GO" id="GO:0005524">
    <property type="term" value="F:ATP binding"/>
    <property type="evidence" value="ECO:0007669"/>
    <property type="project" value="UniProtKB-KW"/>
</dbReference>
<organism evidence="4 5">
    <name type="scientific">Mucor lusitanicus CBS 277.49</name>
    <dbReference type="NCBI Taxonomy" id="747725"/>
    <lineage>
        <taxon>Eukaryota</taxon>
        <taxon>Fungi</taxon>
        <taxon>Fungi incertae sedis</taxon>
        <taxon>Mucoromycota</taxon>
        <taxon>Mucoromycotina</taxon>
        <taxon>Mucoromycetes</taxon>
        <taxon>Mucorales</taxon>
        <taxon>Mucorineae</taxon>
        <taxon>Mucoraceae</taxon>
        <taxon>Mucor</taxon>
    </lineage>
</organism>
<gene>
    <name evidence="4" type="ORF">MUCCIDRAFT_80055</name>
</gene>